<evidence type="ECO:0000256" key="4">
    <source>
        <dbReference type="ARBA" id="ARBA00022692"/>
    </source>
</evidence>
<dbReference type="eggNOG" id="COG2076">
    <property type="taxonomic scope" value="Bacteria"/>
</dbReference>
<dbReference type="AlphaFoldDB" id="Q1AZC1"/>
<dbReference type="PANTHER" id="PTHR30561:SF0">
    <property type="entry name" value="GUANIDINIUM EXPORTER"/>
    <property type="match status" value="1"/>
</dbReference>
<evidence type="ECO:0000256" key="2">
    <source>
        <dbReference type="ARBA" id="ARBA00022448"/>
    </source>
</evidence>
<protein>
    <submittedName>
        <fullName evidence="9">Small multidrug resistance protein</fullName>
    </submittedName>
</protein>
<dbReference type="EMBL" id="CP000386">
    <property type="protein sequence ID" value="ABG03257.1"/>
    <property type="molecule type" value="Genomic_DNA"/>
</dbReference>
<keyword evidence="2" id="KW-0813">Transport</keyword>
<dbReference type="Proteomes" id="UP000006637">
    <property type="component" value="Chromosome"/>
</dbReference>
<evidence type="ECO:0000256" key="7">
    <source>
        <dbReference type="RuleBase" id="RU003942"/>
    </source>
</evidence>
<dbReference type="SUPFAM" id="SSF103481">
    <property type="entry name" value="Multidrug resistance efflux transporter EmrE"/>
    <property type="match status" value="1"/>
</dbReference>
<feature type="transmembrane region" description="Helical" evidence="8">
    <location>
        <begin position="57"/>
        <end position="78"/>
    </location>
</feature>
<dbReference type="PhylomeDB" id="Q1AZC1"/>
<reference evidence="9 10" key="1">
    <citation type="submission" date="2006-06" db="EMBL/GenBank/DDBJ databases">
        <title>Complete sequence of Rubrobacter xylanophilus DSM 9941.</title>
        <authorList>
            <consortium name="US DOE Joint Genome Institute"/>
            <person name="Copeland A."/>
            <person name="Lucas S."/>
            <person name="Lapidus A."/>
            <person name="Barry K."/>
            <person name="Detter J.C."/>
            <person name="Glavina del Rio T."/>
            <person name="Hammon N."/>
            <person name="Israni S."/>
            <person name="Dalin E."/>
            <person name="Tice H."/>
            <person name="Pitluck S."/>
            <person name="Munk A.C."/>
            <person name="Brettin T."/>
            <person name="Bruce D."/>
            <person name="Han C."/>
            <person name="Tapia R."/>
            <person name="Gilna P."/>
            <person name="Schmutz J."/>
            <person name="Larimer F."/>
            <person name="Land M."/>
            <person name="Hauser L."/>
            <person name="Kyrpides N."/>
            <person name="Lykidis A."/>
            <person name="da Costa M.S."/>
            <person name="Rainey F.A."/>
            <person name="Empadinhas N."/>
            <person name="Jolivet E."/>
            <person name="Battista J.R."/>
            <person name="Richardson P."/>
        </authorList>
    </citation>
    <scope>NUCLEOTIDE SEQUENCE [LARGE SCALE GENOMIC DNA]</scope>
    <source>
        <strain evidence="10">DSM 9941 / NBRC 16129 / PRD-1</strain>
    </source>
</reference>
<proteinExistence type="inferred from homology"/>
<dbReference type="KEGG" id="rxy:Rxyl_0281"/>
<dbReference type="STRING" id="266117.Rxyl_0281"/>
<accession>Q1AZC1</accession>
<dbReference type="HOGENOM" id="CLU_133067_1_3_11"/>
<dbReference type="InterPro" id="IPR000390">
    <property type="entry name" value="Small_drug/metabolite_transptr"/>
</dbReference>
<evidence type="ECO:0000256" key="8">
    <source>
        <dbReference type="SAM" id="Phobius"/>
    </source>
</evidence>
<evidence type="ECO:0000256" key="1">
    <source>
        <dbReference type="ARBA" id="ARBA00004651"/>
    </source>
</evidence>
<feature type="transmembrane region" description="Helical" evidence="8">
    <location>
        <begin position="84"/>
        <end position="103"/>
    </location>
</feature>
<name>Q1AZC1_RUBXD</name>
<gene>
    <name evidence="9" type="ordered locus">Rxyl_0281</name>
</gene>
<dbReference type="GO" id="GO:0005886">
    <property type="term" value="C:plasma membrane"/>
    <property type="evidence" value="ECO:0007669"/>
    <property type="project" value="UniProtKB-SubCell"/>
</dbReference>
<keyword evidence="4 7" id="KW-0812">Transmembrane</keyword>
<dbReference type="OrthoDB" id="21828at2"/>
<organism evidence="9 10">
    <name type="scientific">Rubrobacter xylanophilus (strain DSM 9941 / JCM 11954 / NBRC 16129 / PRD-1)</name>
    <dbReference type="NCBI Taxonomy" id="266117"/>
    <lineage>
        <taxon>Bacteria</taxon>
        <taxon>Bacillati</taxon>
        <taxon>Actinomycetota</taxon>
        <taxon>Rubrobacteria</taxon>
        <taxon>Rubrobacterales</taxon>
        <taxon>Rubrobacteraceae</taxon>
        <taxon>Rubrobacter</taxon>
    </lineage>
</organism>
<sequence>MAWLALFVAGLFEAGMVVGLKLSEGFTRLWPGLLVLVSGGLSFFLLSLAMRTISAGTAYAIWTAIGASGAVLVGILVFGEPADLLRLGGIAFVLVGVLMLRFAEA</sequence>
<comment type="similarity">
    <text evidence="7">Belongs to the drug/metabolite transporter (DMT) superfamily. Small multidrug resistance (SMR) (TC 2.A.7.1) family.</text>
</comment>
<feature type="transmembrane region" description="Helical" evidence="8">
    <location>
        <begin position="29"/>
        <end position="50"/>
    </location>
</feature>
<dbReference type="GO" id="GO:0022857">
    <property type="term" value="F:transmembrane transporter activity"/>
    <property type="evidence" value="ECO:0007669"/>
    <property type="project" value="InterPro"/>
</dbReference>
<keyword evidence="6 8" id="KW-0472">Membrane</keyword>
<dbReference type="InterPro" id="IPR045324">
    <property type="entry name" value="Small_multidrug_res"/>
</dbReference>
<evidence type="ECO:0000256" key="3">
    <source>
        <dbReference type="ARBA" id="ARBA00022475"/>
    </source>
</evidence>
<evidence type="ECO:0000256" key="6">
    <source>
        <dbReference type="ARBA" id="ARBA00023136"/>
    </source>
</evidence>
<dbReference type="InterPro" id="IPR037185">
    <property type="entry name" value="EmrE-like"/>
</dbReference>
<dbReference type="Gene3D" id="1.10.3730.20">
    <property type="match status" value="1"/>
</dbReference>
<comment type="subcellular location">
    <subcellularLocation>
        <location evidence="1 7">Cell membrane</location>
        <topology evidence="1 7">Multi-pass membrane protein</topology>
    </subcellularLocation>
</comment>
<dbReference type="PANTHER" id="PTHR30561">
    <property type="entry name" value="SMR FAMILY PROTON-DEPENDENT DRUG EFFLUX TRANSPORTER SUGE"/>
    <property type="match status" value="1"/>
</dbReference>
<evidence type="ECO:0000256" key="5">
    <source>
        <dbReference type="ARBA" id="ARBA00022989"/>
    </source>
</evidence>
<dbReference type="FunFam" id="1.10.3730.20:FF:000001">
    <property type="entry name" value="Quaternary ammonium compound resistance transporter SugE"/>
    <property type="match status" value="1"/>
</dbReference>
<keyword evidence="5 8" id="KW-1133">Transmembrane helix</keyword>
<keyword evidence="3" id="KW-1003">Cell membrane</keyword>
<dbReference type="Pfam" id="PF00893">
    <property type="entry name" value="Multi_Drug_Res"/>
    <property type="match status" value="1"/>
</dbReference>
<dbReference type="RefSeq" id="WP_011563275.1">
    <property type="nucleotide sequence ID" value="NC_008148.1"/>
</dbReference>
<evidence type="ECO:0000313" key="10">
    <source>
        <dbReference type="Proteomes" id="UP000006637"/>
    </source>
</evidence>
<keyword evidence="10" id="KW-1185">Reference proteome</keyword>
<evidence type="ECO:0000313" key="9">
    <source>
        <dbReference type="EMBL" id="ABG03257.1"/>
    </source>
</evidence>